<keyword evidence="3" id="KW-0804">Transcription</keyword>
<dbReference type="InterPro" id="IPR036390">
    <property type="entry name" value="WH_DNA-bd_sf"/>
</dbReference>
<evidence type="ECO:0000256" key="2">
    <source>
        <dbReference type="ARBA" id="ARBA00023125"/>
    </source>
</evidence>
<dbReference type="Pfam" id="PF07702">
    <property type="entry name" value="UTRA"/>
    <property type="match status" value="1"/>
</dbReference>
<feature type="domain" description="HTH gntR-type" evidence="4">
    <location>
        <begin position="5"/>
        <end position="73"/>
    </location>
</feature>
<dbReference type="InterPro" id="IPR028978">
    <property type="entry name" value="Chorismate_lyase_/UTRA_dom_sf"/>
</dbReference>
<dbReference type="InterPro" id="IPR036388">
    <property type="entry name" value="WH-like_DNA-bd_sf"/>
</dbReference>
<dbReference type="InterPro" id="IPR000524">
    <property type="entry name" value="Tscrpt_reg_HTH_GntR"/>
</dbReference>
<protein>
    <submittedName>
        <fullName evidence="5">Transcription regulator hth gntr</fullName>
    </submittedName>
</protein>
<evidence type="ECO:0000313" key="6">
    <source>
        <dbReference type="Proteomes" id="UP000277811"/>
    </source>
</evidence>
<dbReference type="SUPFAM" id="SSF46785">
    <property type="entry name" value="Winged helix' DNA-binding domain"/>
    <property type="match status" value="1"/>
</dbReference>
<dbReference type="AlphaFoldDB" id="A0A498R9R4"/>
<evidence type="ECO:0000313" key="5">
    <source>
        <dbReference type="EMBL" id="VBB07697.1"/>
    </source>
</evidence>
<keyword evidence="2" id="KW-0238">DNA-binding</keyword>
<reference evidence="5 6" key="1">
    <citation type="submission" date="2018-06" db="EMBL/GenBank/DDBJ databases">
        <authorList>
            <person name="Strepis N."/>
        </authorList>
    </citation>
    <scope>NUCLEOTIDE SEQUENCE [LARGE SCALE GENOMIC DNA]</scope>
    <source>
        <strain evidence="5">LUCI</strain>
    </source>
</reference>
<dbReference type="Proteomes" id="UP000277811">
    <property type="component" value="Unassembled WGS sequence"/>
</dbReference>
<evidence type="ECO:0000256" key="3">
    <source>
        <dbReference type="ARBA" id="ARBA00023163"/>
    </source>
</evidence>
<dbReference type="InterPro" id="IPR011663">
    <property type="entry name" value="UTRA"/>
</dbReference>
<dbReference type="CDD" id="cd07377">
    <property type="entry name" value="WHTH_GntR"/>
    <property type="match status" value="1"/>
</dbReference>
<dbReference type="SUPFAM" id="SSF64288">
    <property type="entry name" value="Chorismate lyase-like"/>
    <property type="match status" value="1"/>
</dbReference>
<dbReference type="InterPro" id="IPR050679">
    <property type="entry name" value="Bact_HTH_transcr_reg"/>
</dbReference>
<organism evidence="5 6">
    <name type="scientific">Lucifera butyrica</name>
    <dbReference type="NCBI Taxonomy" id="1351585"/>
    <lineage>
        <taxon>Bacteria</taxon>
        <taxon>Bacillati</taxon>
        <taxon>Bacillota</taxon>
        <taxon>Negativicutes</taxon>
        <taxon>Veillonellales</taxon>
        <taxon>Veillonellaceae</taxon>
        <taxon>Lucifera</taxon>
    </lineage>
</organism>
<evidence type="ECO:0000256" key="1">
    <source>
        <dbReference type="ARBA" id="ARBA00023015"/>
    </source>
</evidence>
<gene>
    <name evidence="5" type="ORF">LUCI_2962</name>
</gene>
<dbReference type="PRINTS" id="PR00035">
    <property type="entry name" value="HTHGNTR"/>
</dbReference>
<proteinExistence type="predicted"/>
<sequence>MYSSNPLYKAIAGDLIQKIEDAVYPKGKTLPTEEKLTKIYHVSRVTIRQAIQVLVEKKYVKKRQGSGSQVIFSKNSSIIERSAKILPFSEEMRTLGRLPSSRVISFQIIVADKKLSSQLELAEHEPVYNYKRILMANGYPYCFEEGFIPVKPFSDLTLEHLLTSKIAYFEKAKGIMIDYSHQIVHAVLPSEALCTLLQVDNKKPLLQVTNITYQTNGIPLDKTVITFDSEIYPASFIKRKR</sequence>
<dbReference type="Gene3D" id="3.40.1410.10">
    <property type="entry name" value="Chorismate lyase-like"/>
    <property type="match status" value="1"/>
</dbReference>
<dbReference type="PANTHER" id="PTHR44846:SF1">
    <property type="entry name" value="MANNOSYL-D-GLYCERATE TRANSPORT_METABOLISM SYSTEM REPRESSOR MNGR-RELATED"/>
    <property type="match status" value="1"/>
</dbReference>
<dbReference type="Pfam" id="PF00392">
    <property type="entry name" value="GntR"/>
    <property type="match status" value="1"/>
</dbReference>
<dbReference type="GO" id="GO:0003700">
    <property type="term" value="F:DNA-binding transcription factor activity"/>
    <property type="evidence" value="ECO:0007669"/>
    <property type="project" value="InterPro"/>
</dbReference>
<dbReference type="RefSeq" id="WP_165866011.1">
    <property type="nucleotide sequence ID" value="NZ_UPPP01000079.1"/>
</dbReference>
<dbReference type="GO" id="GO:0045892">
    <property type="term" value="P:negative regulation of DNA-templated transcription"/>
    <property type="evidence" value="ECO:0007669"/>
    <property type="project" value="TreeGrafter"/>
</dbReference>
<accession>A0A498R9R4</accession>
<dbReference type="GO" id="GO:0003677">
    <property type="term" value="F:DNA binding"/>
    <property type="evidence" value="ECO:0007669"/>
    <property type="project" value="UniProtKB-KW"/>
</dbReference>
<keyword evidence="6" id="KW-1185">Reference proteome</keyword>
<keyword evidence="1" id="KW-0805">Transcription regulation</keyword>
<evidence type="ECO:0000259" key="4">
    <source>
        <dbReference type="PROSITE" id="PS50949"/>
    </source>
</evidence>
<dbReference type="PROSITE" id="PS50949">
    <property type="entry name" value="HTH_GNTR"/>
    <property type="match status" value="1"/>
</dbReference>
<name>A0A498R9R4_9FIRM</name>
<dbReference type="EMBL" id="UPPP01000079">
    <property type="protein sequence ID" value="VBB07697.1"/>
    <property type="molecule type" value="Genomic_DNA"/>
</dbReference>
<dbReference type="PANTHER" id="PTHR44846">
    <property type="entry name" value="MANNOSYL-D-GLYCERATE TRANSPORT/METABOLISM SYSTEM REPRESSOR MNGR-RELATED"/>
    <property type="match status" value="1"/>
</dbReference>
<dbReference type="SMART" id="SM00866">
    <property type="entry name" value="UTRA"/>
    <property type="match status" value="1"/>
</dbReference>
<dbReference type="Gene3D" id="1.10.10.10">
    <property type="entry name" value="Winged helix-like DNA-binding domain superfamily/Winged helix DNA-binding domain"/>
    <property type="match status" value="1"/>
</dbReference>
<dbReference type="SMART" id="SM00345">
    <property type="entry name" value="HTH_GNTR"/>
    <property type="match status" value="1"/>
</dbReference>